<sequence length="62" mass="7012">MTGGQHYLRKHCHLLFQSRSVSGSWKSNQKKHQDGRSQPDSHQGYLAMPPMDSSLSLHPGPR</sequence>
<reference evidence="2" key="2">
    <citation type="submission" date="2020-11" db="EMBL/GenBank/DDBJ databases">
        <authorList>
            <person name="McCartney M.A."/>
            <person name="Auch B."/>
            <person name="Kono T."/>
            <person name="Mallez S."/>
            <person name="Becker A."/>
            <person name="Gohl D.M."/>
            <person name="Silverstein K.A.T."/>
            <person name="Koren S."/>
            <person name="Bechman K.B."/>
            <person name="Herman A."/>
            <person name="Abrahante J.E."/>
            <person name="Garbe J."/>
        </authorList>
    </citation>
    <scope>NUCLEOTIDE SEQUENCE</scope>
    <source>
        <strain evidence="2">Duluth1</strain>
        <tissue evidence="2">Whole animal</tissue>
    </source>
</reference>
<comment type="caution">
    <text evidence="2">The sequence shown here is derived from an EMBL/GenBank/DDBJ whole genome shotgun (WGS) entry which is preliminary data.</text>
</comment>
<feature type="region of interest" description="Disordered" evidence="1">
    <location>
        <begin position="20"/>
        <end position="62"/>
    </location>
</feature>
<dbReference type="Proteomes" id="UP000828390">
    <property type="component" value="Unassembled WGS sequence"/>
</dbReference>
<evidence type="ECO:0000313" key="3">
    <source>
        <dbReference type="Proteomes" id="UP000828390"/>
    </source>
</evidence>
<reference evidence="2" key="1">
    <citation type="journal article" date="2019" name="bioRxiv">
        <title>The Genome of the Zebra Mussel, Dreissena polymorpha: A Resource for Invasive Species Research.</title>
        <authorList>
            <person name="McCartney M.A."/>
            <person name="Auch B."/>
            <person name="Kono T."/>
            <person name="Mallez S."/>
            <person name="Zhang Y."/>
            <person name="Obille A."/>
            <person name="Becker A."/>
            <person name="Abrahante J.E."/>
            <person name="Garbe J."/>
            <person name="Badalamenti J.P."/>
            <person name="Herman A."/>
            <person name="Mangelson H."/>
            <person name="Liachko I."/>
            <person name="Sullivan S."/>
            <person name="Sone E.D."/>
            <person name="Koren S."/>
            <person name="Silverstein K.A.T."/>
            <person name="Beckman K.B."/>
            <person name="Gohl D.M."/>
        </authorList>
    </citation>
    <scope>NUCLEOTIDE SEQUENCE</scope>
    <source>
        <strain evidence="2">Duluth1</strain>
        <tissue evidence="2">Whole animal</tissue>
    </source>
</reference>
<proteinExistence type="predicted"/>
<keyword evidence="3" id="KW-1185">Reference proteome</keyword>
<dbReference type="AlphaFoldDB" id="A0A9D3YXQ0"/>
<gene>
    <name evidence="2" type="ORF">DPMN_068478</name>
</gene>
<evidence type="ECO:0000313" key="2">
    <source>
        <dbReference type="EMBL" id="KAH3709018.1"/>
    </source>
</evidence>
<evidence type="ECO:0000256" key="1">
    <source>
        <dbReference type="SAM" id="MobiDB-lite"/>
    </source>
</evidence>
<organism evidence="2 3">
    <name type="scientific">Dreissena polymorpha</name>
    <name type="common">Zebra mussel</name>
    <name type="synonym">Mytilus polymorpha</name>
    <dbReference type="NCBI Taxonomy" id="45954"/>
    <lineage>
        <taxon>Eukaryota</taxon>
        <taxon>Metazoa</taxon>
        <taxon>Spiralia</taxon>
        <taxon>Lophotrochozoa</taxon>
        <taxon>Mollusca</taxon>
        <taxon>Bivalvia</taxon>
        <taxon>Autobranchia</taxon>
        <taxon>Heteroconchia</taxon>
        <taxon>Euheterodonta</taxon>
        <taxon>Imparidentia</taxon>
        <taxon>Neoheterodontei</taxon>
        <taxon>Myida</taxon>
        <taxon>Dreissenoidea</taxon>
        <taxon>Dreissenidae</taxon>
        <taxon>Dreissena</taxon>
    </lineage>
</organism>
<name>A0A9D3YXQ0_DREPO</name>
<dbReference type="EMBL" id="JAIWYP010000014">
    <property type="protein sequence ID" value="KAH3709018.1"/>
    <property type="molecule type" value="Genomic_DNA"/>
</dbReference>
<accession>A0A9D3YXQ0</accession>
<protein>
    <submittedName>
        <fullName evidence="2">Uncharacterized protein</fullName>
    </submittedName>
</protein>